<evidence type="ECO:0000313" key="2">
    <source>
        <dbReference type="Proteomes" id="UP000235145"/>
    </source>
</evidence>
<keyword evidence="2" id="KW-1185">Reference proteome</keyword>
<dbReference type="AlphaFoldDB" id="A0A9R1X9N0"/>
<protein>
    <submittedName>
        <fullName evidence="1">Uncharacterized protein</fullName>
    </submittedName>
</protein>
<dbReference type="SUPFAM" id="SSF50249">
    <property type="entry name" value="Nucleic acid-binding proteins"/>
    <property type="match status" value="1"/>
</dbReference>
<dbReference type="EMBL" id="NBSK02000005">
    <property type="protein sequence ID" value="KAJ0202549.1"/>
    <property type="molecule type" value="Genomic_DNA"/>
</dbReference>
<evidence type="ECO:0000313" key="1">
    <source>
        <dbReference type="EMBL" id="KAJ0202549.1"/>
    </source>
</evidence>
<gene>
    <name evidence="1" type="ORF">LSAT_V11C500245260</name>
</gene>
<comment type="caution">
    <text evidence="1">The sequence shown here is derived from an EMBL/GenBank/DDBJ whole genome shotgun (WGS) entry which is preliminary data.</text>
</comment>
<organism evidence="1 2">
    <name type="scientific">Lactuca sativa</name>
    <name type="common">Garden lettuce</name>
    <dbReference type="NCBI Taxonomy" id="4236"/>
    <lineage>
        <taxon>Eukaryota</taxon>
        <taxon>Viridiplantae</taxon>
        <taxon>Streptophyta</taxon>
        <taxon>Embryophyta</taxon>
        <taxon>Tracheophyta</taxon>
        <taxon>Spermatophyta</taxon>
        <taxon>Magnoliopsida</taxon>
        <taxon>eudicotyledons</taxon>
        <taxon>Gunneridae</taxon>
        <taxon>Pentapetalae</taxon>
        <taxon>asterids</taxon>
        <taxon>campanulids</taxon>
        <taxon>Asterales</taxon>
        <taxon>Asteraceae</taxon>
        <taxon>Cichorioideae</taxon>
        <taxon>Cichorieae</taxon>
        <taxon>Lactucinae</taxon>
        <taxon>Lactuca</taxon>
    </lineage>
</organism>
<reference evidence="1 2" key="1">
    <citation type="journal article" date="2017" name="Nat. Commun.">
        <title>Genome assembly with in vitro proximity ligation data and whole-genome triplication in lettuce.</title>
        <authorList>
            <person name="Reyes-Chin-Wo S."/>
            <person name="Wang Z."/>
            <person name="Yang X."/>
            <person name="Kozik A."/>
            <person name="Arikit S."/>
            <person name="Song C."/>
            <person name="Xia L."/>
            <person name="Froenicke L."/>
            <person name="Lavelle D.O."/>
            <person name="Truco M.J."/>
            <person name="Xia R."/>
            <person name="Zhu S."/>
            <person name="Xu C."/>
            <person name="Xu H."/>
            <person name="Xu X."/>
            <person name="Cox K."/>
            <person name="Korf I."/>
            <person name="Meyers B.C."/>
            <person name="Michelmore R.W."/>
        </authorList>
    </citation>
    <scope>NUCLEOTIDE SEQUENCE [LARGE SCALE GENOMIC DNA]</scope>
    <source>
        <strain evidence="2">cv. Salinas</strain>
        <tissue evidence="1">Seedlings</tissue>
    </source>
</reference>
<dbReference type="InterPro" id="IPR012340">
    <property type="entry name" value="NA-bd_OB-fold"/>
</dbReference>
<dbReference type="Gene3D" id="2.40.50.140">
    <property type="entry name" value="Nucleic acid-binding proteins"/>
    <property type="match status" value="1"/>
</dbReference>
<name>A0A9R1X9N0_LACSA</name>
<dbReference type="PANTHER" id="PTHR48463:SF1">
    <property type="entry name" value="DUF223 DOMAIN-CONTAINING PROTEIN"/>
    <property type="match status" value="1"/>
</dbReference>
<dbReference type="PANTHER" id="PTHR48463">
    <property type="entry name" value="DUF223 DOMAIN-CONTAINING PROTEIN"/>
    <property type="match status" value="1"/>
</dbReference>
<proteinExistence type="predicted"/>
<sequence length="107" mass="12004">MVMTLTDEKLLPTIFSLIIINDKTGSSAEEITILLWKECVDSPDKFNRNALTSNSNTVVLAFTNVKSTMYNGRLTLTSTSATHMYINPKILETDTLITRYYTTSTKS</sequence>
<dbReference type="Proteomes" id="UP000235145">
    <property type="component" value="Unassembled WGS sequence"/>
</dbReference>
<accession>A0A9R1X9N0</accession>